<evidence type="ECO:0000256" key="4">
    <source>
        <dbReference type="ARBA" id="ARBA00022490"/>
    </source>
</evidence>
<dbReference type="GO" id="GO:0005737">
    <property type="term" value="C:cytoplasm"/>
    <property type="evidence" value="ECO:0007669"/>
    <property type="project" value="UniProtKB-SubCell"/>
</dbReference>
<sequence>MPVITSIKQQKNKNRVNVYLDDKFGFGIDLDNFVLLHLKVDQELTEKEIEEIVKKSEFQKTYDKLLRFAMVRPRSEREITGYFRRKKVHESLHKKLLGKLKHLELIDDEKFAKWWVEQRQAFKPKPKRILNQELRIKGVDKEIIEEVLGGQEVDEEKMAKELLEKKAYKWKNLEPRIARQKMSQYLAGKGFGWDVVEKVTPKR</sequence>
<evidence type="ECO:0000259" key="6">
    <source>
        <dbReference type="Pfam" id="PF02631"/>
    </source>
</evidence>
<dbReference type="PANTHER" id="PTHR33602:SF1">
    <property type="entry name" value="REGULATORY PROTEIN RECX FAMILY PROTEIN"/>
    <property type="match status" value="1"/>
</dbReference>
<protein>
    <recommendedName>
        <fullName evidence="3 5">Regulatory protein RecX</fullName>
    </recommendedName>
</protein>
<dbReference type="GO" id="GO:0006282">
    <property type="term" value="P:regulation of DNA repair"/>
    <property type="evidence" value="ECO:0007669"/>
    <property type="project" value="UniProtKB-UniRule"/>
</dbReference>
<comment type="function">
    <text evidence="5">Modulates RecA activity.</text>
</comment>
<keyword evidence="4 5" id="KW-0963">Cytoplasm</keyword>
<dbReference type="HAMAP" id="MF_01114">
    <property type="entry name" value="RecX"/>
    <property type="match status" value="1"/>
</dbReference>
<proteinExistence type="inferred from homology"/>
<dbReference type="Pfam" id="PF21981">
    <property type="entry name" value="RecX_HTH3"/>
    <property type="match status" value="1"/>
</dbReference>
<dbReference type="Pfam" id="PF02631">
    <property type="entry name" value="RecX_HTH2"/>
    <property type="match status" value="1"/>
</dbReference>
<evidence type="ECO:0000256" key="2">
    <source>
        <dbReference type="ARBA" id="ARBA00009695"/>
    </source>
</evidence>
<dbReference type="InterPro" id="IPR036388">
    <property type="entry name" value="WH-like_DNA-bd_sf"/>
</dbReference>
<dbReference type="Proteomes" id="UP000034525">
    <property type="component" value="Unassembled WGS sequence"/>
</dbReference>
<name>A0A837IAC4_9BACT</name>
<feature type="domain" description="RecX second three-helical" evidence="6">
    <location>
        <begin position="107"/>
        <end position="148"/>
    </location>
</feature>
<evidence type="ECO:0000256" key="3">
    <source>
        <dbReference type="ARBA" id="ARBA00018111"/>
    </source>
</evidence>
<dbReference type="InterPro" id="IPR053925">
    <property type="entry name" value="RecX_HTH_3rd"/>
</dbReference>
<dbReference type="InterPro" id="IPR053924">
    <property type="entry name" value="RecX_HTH_2nd"/>
</dbReference>
<reference evidence="8 9" key="1">
    <citation type="journal article" date="2015" name="Nature">
        <title>rRNA introns, odd ribosomes, and small enigmatic genomes across a large radiation of phyla.</title>
        <authorList>
            <person name="Brown C.T."/>
            <person name="Hug L.A."/>
            <person name="Thomas B.C."/>
            <person name="Sharon I."/>
            <person name="Castelle C.J."/>
            <person name="Singh A."/>
            <person name="Wilkins M.J."/>
            <person name="Williams K.H."/>
            <person name="Banfield J.F."/>
        </authorList>
    </citation>
    <scope>NUCLEOTIDE SEQUENCE [LARGE SCALE GENOMIC DNA]</scope>
</reference>
<dbReference type="InterPro" id="IPR003783">
    <property type="entry name" value="Regulatory_RecX"/>
</dbReference>
<evidence type="ECO:0000313" key="9">
    <source>
        <dbReference type="Proteomes" id="UP000034525"/>
    </source>
</evidence>
<evidence type="ECO:0000259" key="7">
    <source>
        <dbReference type="Pfam" id="PF21981"/>
    </source>
</evidence>
<dbReference type="PANTHER" id="PTHR33602">
    <property type="entry name" value="REGULATORY PROTEIN RECX FAMILY PROTEIN"/>
    <property type="match status" value="1"/>
</dbReference>
<comment type="subcellular location">
    <subcellularLocation>
        <location evidence="1 5">Cytoplasm</location>
    </subcellularLocation>
</comment>
<comment type="caution">
    <text evidence="8">The sequence shown here is derived from an EMBL/GenBank/DDBJ whole genome shotgun (WGS) entry which is preliminary data.</text>
</comment>
<comment type="similarity">
    <text evidence="2 5">Belongs to the RecX family.</text>
</comment>
<organism evidence="8 9">
    <name type="scientific">Candidatus Woesebacteria bacterium GW2011_GWA1_44_23</name>
    <dbReference type="NCBI Taxonomy" id="1618558"/>
    <lineage>
        <taxon>Bacteria</taxon>
        <taxon>Candidatus Woeseibacteriota</taxon>
    </lineage>
</organism>
<feature type="domain" description="RecX third three-helical" evidence="7">
    <location>
        <begin position="154"/>
        <end position="199"/>
    </location>
</feature>
<dbReference type="EMBL" id="LCIL01000001">
    <property type="protein sequence ID" value="KKT55056.1"/>
    <property type="molecule type" value="Genomic_DNA"/>
</dbReference>
<evidence type="ECO:0000256" key="1">
    <source>
        <dbReference type="ARBA" id="ARBA00004496"/>
    </source>
</evidence>
<dbReference type="AlphaFoldDB" id="A0A837IAC4"/>
<evidence type="ECO:0000256" key="5">
    <source>
        <dbReference type="HAMAP-Rule" id="MF_01114"/>
    </source>
</evidence>
<evidence type="ECO:0000313" key="8">
    <source>
        <dbReference type="EMBL" id="KKT55056.1"/>
    </source>
</evidence>
<accession>A0A837IAC4</accession>
<gene>
    <name evidence="5" type="primary">recX</name>
    <name evidence="8" type="ORF">UW47_C0001G0078</name>
</gene>
<dbReference type="Gene3D" id="1.10.10.10">
    <property type="entry name" value="Winged helix-like DNA-binding domain superfamily/Winged helix DNA-binding domain"/>
    <property type="match status" value="3"/>
</dbReference>